<keyword evidence="4" id="KW-1185">Reference proteome</keyword>
<dbReference type="GO" id="GO:0016787">
    <property type="term" value="F:hydrolase activity"/>
    <property type="evidence" value="ECO:0007669"/>
    <property type="project" value="InterPro"/>
</dbReference>
<evidence type="ECO:0000313" key="4">
    <source>
        <dbReference type="Proteomes" id="UP000030640"/>
    </source>
</evidence>
<dbReference type="EMBL" id="KI965460">
    <property type="protein sequence ID" value="EUD69227.1"/>
    <property type="molecule type" value="Genomic_DNA"/>
</dbReference>
<dbReference type="SUPFAM" id="SSF56300">
    <property type="entry name" value="Metallo-dependent phosphatases"/>
    <property type="match status" value="1"/>
</dbReference>
<gene>
    <name evidence="3" type="ORF">C922_00090</name>
</gene>
<dbReference type="GeneID" id="20035364"/>
<accession>W7A7R5</accession>
<dbReference type="Gene3D" id="3.60.21.10">
    <property type="match status" value="1"/>
</dbReference>
<feature type="domain" description="Calcineurin-like phosphoesterase" evidence="2">
    <location>
        <begin position="89"/>
        <end position="308"/>
    </location>
</feature>
<dbReference type="PANTHER" id="PTHR46546">
    <property type="entry name" value="SHEWANELLA-LIKE PROTEIN PHOSPHATASE 1"/>
    <property type="match status" value="1"/>
</dbReference>
<protein>
    <recommendedName>
        <fullName evidence="2">Calcineurin-like phosphoesterase domain-containing protein</fullName>
    </recommendedName>
</protein>
<evidence type="ECO:0000256" key="1">
    <source>
        <dbReference type="SAM" id="SignalP"/>
    </source>
</evidence>
<feature type="chain" id="PRO_5004890307" description="Calcineurin-like phosphoesterase domain-containing protein" evidence="1">
    <location>
        <begin position="31"/>
        <end position="397"/>
    </location>
</feature>
<keyword evidence="1" id="KW-0732">Signal</keyword>
<dbReference type="Proteomes" id="UP000030640">
    <property type="component" value="Unassembled WGS sequence"/>
</dbReference>
<dbReference type="VEuPathDB" id="PlasmoDB:C922_00090"/>
<dbReference type="AlphaFoldDB" id="W7A7R5"/>
<dbReference type="Pfam" id="PF00149">
    <property type="entry name" value="Metallophos"/>
    <property type="match status" value="1"/>
</dbReference>
<evidence type="ECO:0000259" key="2">
    <source>
        <dbReference type="Pfam" id="PF00149"/>
    </source>
</evidence>
<dbReference type="InterPro" id="IPR029052">
    <property type="entry name" value="Metallo-depent_PP-like"/>
</dbReference>
<evidence type="ECO:0000313" key="3">
    <source>
        <dbReference type="EMBL" id="EUD69227.1"/>
    </source>
</evidence>
<name>W7A7R5_9APIC</name>
<sequence length="397" mass="45415">MSGGVKMGALRQLRLLRLLLLLLVSTPLQPFQSLQLLQPWFPPILGVSAKAPVGHHAKDDFLLKALAIDRKKLDSSYFKKYDNIKWEGKIIAIGDIHGDLESLKLILRHANLINENNEWIAENVLLVQVGDILDRGIYGPLIYDYLFKLQKEAPLKNSRVLLIMGNHEQLNLCGYFDYVNEKEVEVFFRNNLNYRLFHFVSTRGEYFKKLIRLPAIAKVNDILFVHAGISKQISSLSLDTIRLKTRLQIENMCRVLSYDKSINYVSREGVLWHDHISRTAPHDEKEACSILSHVFNNYKAKHLVVGHIRQLTHEISTYCKGGLFLIDTGMSLFMNHGQQYPNYLVVQNGTFKSVHLIVEVNKKTKNCDSLEIQLDSPNKKTFCVHTKEALLSPPSKG</sequence>
<dbReference type="OrthoDB" id="5976022at2759"/>
<proteinExistence type="predicted"/>
<dbReference type="PANTHER" id="PTHR46546:SF4">
    <property type="entry name" value="SHEWANELLA-LIKE PROTEIN PHOSPHATASE 1"/>
    <property type="match status" value="1"/>
</dbReference>
<reference evidence="3 4" key="1">
    <citation type="submission" date="2013-02" db="EMBL/GenBank/DDBJ databases">
        <title>The Genome Sequence of Plasmodium inui San Antonio 1.</title>
        <authorList>
            <consortium name="The Broad Institute Genome Sequencing Platform"/>
            <consortium name="The Broad Institute Genome Sequencing Center for Infectious Disease"/>
            <person name="Neafsey D."/>
            <person name="Cheeseman I."/>
            <person name="Volkman S."/>
            <person name="Adams J."/>
            <person name="Walker B."/>
            <person name="Young S.K."/>
            <person name="Zeng Q."/>
            <person name="Gargeya S."/>
            <person name="Fitzgerald M."/>
            <person name="Haas B."/>
            <person name="Abouelleil A."/>
            <person name="Alvarado L."/>
            <person name="Arachchi H.M."/>
            <person name="Berlin A.M."/>
            <person name="Chapman S.B."/>
            <person name="Dewar J."/>
            <person name="Goldberg J."/>
            <person name="Griggs A."/>
            <person name="Gujja S."/>
            <person name="Hansen M."/>
            <person name="Howarth C."/>
            <person name="Imamovic A."/>
            <person name="Larimer J."/>
            <person name="McCowan C."/>
            <person name="Murphy C."/>
            <person name="Neiman D."/>
            <person name="Pearson M."/>
            <person name="Priest M."/>
            <person name="Roberts A."/>
            <person name="Saif S."/>
            <person name="Shea T."/>
            <person name="Sisk P."/>
            <person name="Sykes S."/>
            <person name="Wortman J."/>
            <person name="Nusbaum C."/>
            <person name="Birren B."/>
        </authorList>
    </citation>
    <scope>NUCLEOTIDE SEQUENCE [LARGE SCALE GENOMIC DNA]</scope>
    <source>
        <strain evidence="3 4">San Antonio 1</strain>
    </source>
</reference>
<feature type="signal peptide" evidence="1">
    <location>
        <begin position="1"/>
        <end position="30"/>
    </location>
</feature>
<dbReference type="RefSeq" id="XP_008813929.1">
    <property type="nucleotide sequence ID" value="XM_008815707.1"/>
</dbReference>
<dbReference type="InterPro" id="IPR004843">
    <property type="entry name" value="Calcineurin-like_PHP"/>
</dbReference>
<organism evidence="3 4">
    <name type="scientific">Plasmodium inui San Antonio 1</name>
    <dbReference type="NCBI Taxonomy" id="1237626"/>
    <lineage>
        <taxon>Eukaryota</taxon>
        <taxon>Sar</taxon>
        <taxon>Alveolata</taxon>
        <taxon>Apicomplexa</taxon>
        <taxon>Aconoidasida</taxon>
        <taxon>Haemosporida</taxon>
        <taxon>Plasmodiidae</taxon>
        <taxon>Plasmodium</taxon>
        <taxon>Plasmodium (Plasmodium)</taxon>
    </lineage>
</organism>